<dbReference type="PROSITE" id="PS51999">
    <property type="entry name" value="ZF_GRF"/>
    <property type="match status" value="2"/>
</dbReference>
<name>A0AAD3CQC3_9STRA</name>
<dbReference type="PANTHER" id="PTHR33248">
    <property type="entry name" value="ZINC ION-BINDING PROTEIN"/>
    <property type="match status" value="1"/>
</dbReference>
<feature type="domain" description="PARP catalytic" evidence="6">
    <location>
        <begin position="145"/>
        <end position="388"/>
    </location>
</feature>
<proteinExistence type="predicted"/>
<keyword evidence="3" id="KW-0862">Zinc</keyword>
<evidence type="ECO:0000259" key="6">
    <source>
        <dbReference type="PROSITE" id="PS51059"/>
    </source>
</evidence>
<keyword evidence="5" id="KW-0520">NAD</keyword>
<keyword evidence="9" id="KW-1185">Reference proteome</keyword>
<sequence>MSDLSLCKCGTVREKRTAGESAKFPGRQYYRCDNCKAFDWADQSPRKIFNTEAGPNCKCGKASVQRAVTMPGSPNKGRKFWCCAKGQYHGCKFFDWVKTDSTLQVSADYMPKKLQFENDKKRPALPGYVTYLSDWGKAEILQQMFQVDPKFMASYTESRFDSLEVVGSWKINNEVQKQQFDEARENMKNDHPCNSNYDIPDSYREPMLELANKPLYTEAGEVFLLHGTSPENLHSILFEGHKTALANNGLFGRGLYFAENAAKIDQYSTNDPRYQTQGDIAILHEKIYKECHQMHPKNVRYALVCRVLLGNHTLSVDSITRIENGEKVFTNDARSSLASQSDGNATNSLIGIPGKVAKKFREFIVYDDSQVLVEYLVAYKRVRNLCDCGLPYKERTVSKQTLNYGRTIHLCPKEDQDSCGFMQMMPLCKCGRSAEVKTSHSAKNPGREFYTCDAKYGRHKCDFFEWKNQFDSAARKSNKKARTA</sequence>
<dbReference type="PROSITE" id="PS51059">
    <property type="entry name" value="PARP_CATALYTIC"/>
    <property type="match status" value="1"/>
</dbReference>
<dbReference type="EMBL" id="BLLK01000038">
    <property type="protein sequence ID" value="GFH49884.1"/>
    <property type="molecule type" value="Genomic_DNA"/>
</dbReference>
<evidence type="ECO:0000256" key="5">
    <source>
        <dbReference type="RuleBase" id="RU362114"/>
    </source>
</evidence>
<keyword evidence="5" id="KW-0808">Transferase</keyword>
<evidence type="ECO:0000256" key="1">
    <source>
        <dbReference type="ARBA" id="ARBA00022723"/>
    </source>
</evidence>
<dbReference type="GO" id="GO:0008270">
    <property type="term" value="F:zinc ion binding"/>
    <property type="evidence" value="ECO:0007669"/>
    <property type="project" value="UniProtKB-KW"/>
</dbReference>
<feature type="domain" description="GRF-type" evidence="7">
    <location>
        <begin position="428"/>
        <end position="470"/>
    </location>
</feature>
<evidence type="ECO:0000256" key="4">
    <source>
        <dbReference type="PROSITE-ProRule" id="PRU01343"/>
    </source>
</evidence>
<dbReference type="Gene3D" id="3.90.228.10">
    <property type="match status" value="1"/>
</dbReference>
<organism evidence="8 9">
    <name type="scientific">Chaetoceros tenuissimus</name>
    <dbReference type="NCBI Taxonomy" id="426638"/>
    <lineage>
        <taxon>Eukaryota</taxon>
        <taxon>Sar</taxon>
        <taxon>Stramenopiles</taxon>
        <taxon>Ochrophyta</taxon>
        <taxon>Bacillariophyta</taxon>
        <taxon>Coscinodiscophyceae</taxon>
        <taxon>Chaetocerotophycidae</taxon>
        <taxon>Chaetocerotales</taxon>
        <taxon>Chaetocerotaceae</taxon>
        <taxon>Chaetoceros</taxon>
    </lineage>
</organism>
<dbReference type="Pfam" id="PF00644">
    <property type="entry name" value="PARP"/>
    <property type="match status" value="1"/>
</dbReference>
<evidence type="ECO:0000256" key="3">
    <source>
        <dbReference type="ARBA" id="ARBA00022833"/>
    </source>
</evidence>
<evidence type="ECO:0000256" key="2">
    <source>
        <dbReference type="ARBA" id="ARBA00022771"/>
    </source>
</evidence>
<accession>A0AAD3CQC3</accession>
<evidence type="ECO:0000259" key="7">
    <source>
        <dbReference type="PROSITE" id="PS51999"/>
    </source>
</evidence>
<gene>
    <name evidence="8" type="ORF">CTEN210_06360</name>
</gene>
<keyword evidence="5" id="KW-0328">Glycosyltransferase</keyword>
<dbReference type="EC" id="2.4.2.-" evidence="5"/>
<dbReference type="GO" id="GO:0003950">
    <property type="term" value="F:NAD+ poly-ADP-ribosyltransferase activity"/>
    <property type="evidence" value="ECO:0007669"/>
    <property type="project" value="UniProtKB-UniRule"/>
</dbReference>
<keyword evidence="2 4" id="KW-0863">Zinc-finger</keyword>
<feature type="domain" description="GRF-type" evidence="7">
    <location>
        <begin position="57"/>
        <end position="100"/>
    </location>
</feature>
<dbReference type="InterPro" id="IPR010666">
    <property type="entry name" value="Znf_GRF"/>
</dbReference>
<dbReference type="Pfam" id="PF06839">
    <property type="entry name" value="Zn_ribbon_GRF"/>
    <property type="match status" value="3"/>
</dbReference>
<evidence type="ECO:0000313" key="8">
    <source>
        <dbReference type="EMBL" id="GFH49884.1"/>
    </source>
</evidence>
<dbReference type="Proteomes" id="UP001054902">
    <property type="component" value="Unassembled WGS sequence"/>
</dbReference>
<evidence type="ECO:0000313" key="9">
    <source>
        <dbReference type="Proteomes" id="UP001054902"/>
    </source>
</evidence>
<reference evidence="8 9" key="1">
    <citation type="journal article" date="2021" name="Sci. Rep.">
        <title>The genome of the diatom Chaetoceros tenuissimus carries an ancient integrated fragment of an extant virus.</title>
        <authorList>
            <person name="Hongo Y."/>
            <person name="Kimura K."/>
            <person name="Takaki Y."/>
            <person name="Yoshida Y."/>
            <person name="Baba S."/>
            <person name="Kobayashi G."/>
            <person name="Nagasaki K."/>
            <person name="Hano T."/>
            <person name="Tomaru Y."/>
        </authorList>
    </citation>
    <scope>NUCLEOTIDE SEQUENCE [LARGE SCALE GENOMIC DNA]</scope>
    <source>
        <strain evidence="8 9">NIES-3715</strain>
    </source>
</reference>
<dbReference type="SUPFAM" id="SSF56399">
    <property type="entry name" value="ADP-ribosylation"/>
    <property type="match status" value="1"/>
</dbReference>
<protein>
    <recommendedName>
        <fullName evidence="5">Poly [ADP-ribose] polymerase</fullName>
        <shortName evidence="5">PARP</shortName>
        <ecNumber evidence="5">2.4.2.-</ecNumber>
    </recommendedName>
</protein>
<dbReference type="InterPro" id="IPR012317">
    <property type="entry name" value="Poly(ADP-ribose)pol_cat_dom"/>
</dbReference>
<comment type="caution">
    <text evidence="8">The sequence shown here is derived from an EMBL/GenBank/DDBJ whole genome shotgun (WGS) entry which is preliminary data.</text>
</comment>
<keyword evidence="1" id="KW-0479">Metal-binding</keyword>
<dbReference type="AlphaFoldDB" id="A0AAD3CQC3"/>